<feature type="compositionally biased region" description="Polar residues" evidence="1">
    <location>
        <begin position="398"/>
        <end position="423"/>
    </location>
</feature>
<feature type="compositionally biased region" description="Basic and acidic residues" evidence="1">
    <location>
        <begin position="58"/>
        <end position="68"/>
    </location>
</feature>
<feature type="compositionally biased region" description="Acidic residues" evidence="1">
    <location>
        <begin position="1"/>
        <end position="19"/>
    </location>
</feature>
<feature type="compositionally biased region" description="Polar residues" evidence="1">
    <location>
        <begin position="154"/>
        <end position="183"/>
    </location>
</feature>
<feature type="region of interest" description="Disordered" evidence="1">
    <location>
        <begin position="50"/>
        <end position="85"/>
    </location>
</feature>
<feature type="region of interest" description="Disordered" evidence="1">
    <location>
        <begin position="146"/>
        <end position="209"/>
    </location>
</feature>
<protein>
    <submittedName>
        <fullName evidence="2">Oidioi.mRNA.OKI2018_I69.XSR.g13908.t1.cds</fullName>
    </submittedName>
</protein>
<feature type="compositionally biased region" description="Polar residues" evidence="1">
    <location>
        <begin position="905"/>
        <end position="922"/>
    </location>
</feature>
<evidence type="ECO:0000256" key="1">
    <source>
        <dbReference type="SAM" id="MobiDB-lite"/>
    </source>
</evidence>
<feature type="region of interest" description="Disordered" evidence="1">
    <location>
        <begin position="630"/>
        <end position="679"/>
    </location>
</feature>
<reference evidence="2 3" key="1">
    <citation type="submission" date="2021-04" db="EMBL/GenBank/DDBJ databases">
        <authorList>
            <person name="Bliznina A."/>
        </authorList>
    </citation>
    <scope>NUCLEOTIDE SEQUENCE [LARGE SCALE GENOMIC DNA]</scope>
</reference>
<accession>A0ABN7S8C4</accession>
<feature type="compositionally biased region" description="Polar residues" evidence="1">
    <location>
        <begin position="445"/>
        <end position="459"/>
    </location>
</feature>
<feature type="region of interest" description="Disordered" evidence="1">
    <location>
        <begin position="1"/>
        <end position="29"/>
    </location>
</feature>
<evidence type="ECO:0000313" key="2">
    <source>
        <dbReference type="EMBL" id="CAG5094841.1"/>
    </source>
</evidence>
<feature type="region of interest" description="Disordered" evidence="1">
    <location>
        <begin position="1024"/>
        <end position="1054"/>
    </location>
</feature>
<feature type="compositionally biased region" description="Polar residues" evidence="1">
    <location>
        <begin position="713"/>
        <end position="722"/>
    </location>
</feature>
<feature type="region of interest" description="Disordered" evidence="1">
    <location>
        <begin position="224"/>
        <end position="244"/>
    </location>
</feature>
<name>A0ABN7S8C4_OIKDI</name>
<feature type="region of interest" description="Disordered" evidence="1">
    <location>
        <begin position="705"/>
        <end position="983"/>
    </location>
</feature>
<feature type="compositionally biased region" description="Low complexity" evidence="1">
    <location>
        <begin position="495"/>
        <end position="518"/>
    </location>
</feature>
<feature type="compositionally biased region" description="Polar residues" evidence="1">
    <location>
        <begin position="350"/>
        <end position="389"/>
    </location>
</feature>
<feature type="compositionally biased region" description="Polar residues" evidence="1">
    <location>
        <begin position="630"/>
        <end position="651"/>
    </location>
</feature>
<feature type="compositionally biased region" description="Polar residues" evidence="1">
    <location>
        <begin position="546"/>
        <end position="566"/>
    </location>
</feature>
<feature type="compositionally biased region" description="Polar residues" evidence="1">
    <location>
        <begin position="259"/>
        <end position="268"/>
    </location>
</feature>
<proteinExistence type="predicted"/>
<feature type="compositionally biased region" description="Polar residues" evidence="1">
    <location>
        <begin position="305"/>
        <end position="320"/>
    </location>
</feature>
<dbReference type="Proteomes" id="UP001158576">
    <property type="component" value="Chromosome XSR"/>
</dbReference>
<feature type="region of interest" description="Disordered" evidence="1">
    <location>
        <begin position="343"/>
        <end position="578"/>
    </location>
</feature>
<sequence length="1183" mass="129727">MTMEDEMTEYPETECEADDGPQSMGGLFSGKGAAKAQKMFLARKARMAKYSSVSYGENTEHPDLEHLNNSDGESSEDSEDEHQQVLNHDGHIEAYEGENLERIRQKKSVKVEHKLQTSGKGLNLFQQRQQHVQKYIVDQPNENYDKDANHSHLKNGSQNGINGSQMNGINGTNGNHSSPTPMFSVNLKHVGGKSSEKMGGNSGSNQNGEASFNIQLRQTGQLESLTREGQSTQENQQNGREEQQGQASNFVLNGAAKSSGRQHPVNQSQEEDRQSVNSQMSNESAVSTTSLLSSTNTFARGWSSFSNGATQGNKASSSFRSVRAPQGKITSISCSSSIKIGNGVNKPYPSWNSKNTPSPRNSLPENSTSFQANSNAQRHSSTPSTSTFQAPAFKPMPVSSQATFSPAPTAPVNGTSFKNIQTPFSPPTARASFSPAPPAHERTRSASWAPTAQKINSNGVAPKKKPPPPPAGKPTMSPLLSRRQAASPAPSFTEQSFNPSPRNSSSSQQETFKSSFSELQIGSPMTQRKLSNPPAKPEIELRSPQPKVSNFSLQWDQTSTASNNFHTEPEPEPESNSINIEDVSCHSERQPDIVVDFDMKSPVPSYLNGSSCQAANGDDDQFHEDTASVTSFNSEVFEQQQAMEQQVASNSAPPPPAGPPAAPTCPPPAPEPVEESNQMTPTANLMANAFKMAAVPKLRKVAEPEVKWGGQKPVSQERVQNSVKEEQNRVFQDQQRQRMEQQKREMEEKRVREEASRMHQPPVASTAQFTPVKNGAPQRRVHFSEAEGIRQQQGPMSYNKAATGFRPNPLPETPSAPVSKLNTSIQHVPVPQMNRSAAPRPKFMAKNSNVPPMESWSSNSAPNTAPQLPPMDFNKQQPVAPPPKPQPKRWQPSFKPDLPPVQIPDYQNSGNSIVMDNLNATYNPPPVPSVNRRAPLSPPQKTPPPTPTKPVWYPGMRADPMQFSGRKTSYKTGPPPPAPKVGIAASDIIAGPSRLVDKFELNKPAKQEFVPDASRLKLFQDLIEHHDRPRGGGGSRPGSRNGFTSLRDGYESDSGLAYRSKTSFNKFDNGPAKAQEAPAAFVFDPMQSRGRGAKMFERQKNRMGKFTRDHREDYEQYKGQQTKNESFQHQVPVLPALSSVPPKPSLARPQRKNKELGDFNRIMNRSGNRPAPNVWSPSGPQEF</sequence>
<feature type="compositionally biased region" description="Pro residues" evidence="1">
    <location>
        <begin position="936"/>
        <end position="948"/>
    </location>
</feature>
<feature type="region of interest" description="Disordered" evidence="1">
    <location>
        <begin position="305"/>
        <end position="326"/>
    </location>
</feature>
<feature type="compositionally biased region" description="Pro residues" evidence="1">
    <location>
        <begin position="652"/>
        <end position="671"/>
    </location>
</feature>
<evidence type="ECO:0000313" key="3">
    <source>
        <dbReference type="Proteomes" id="UP001158576"/>
    </source>
</evidence>
<feature type="region of interest" description="Disordered" evidence="1">
    <location>
        <begin position="256"/>
        <end position="288"/>
    </location>
</feature>
<keyword evidence="3" id="KW-1185">Reference proteome</keyword>
<gene>
    <name evidence="2" type="ORF">OKIOD_LOCUS5466</name>
</gene>
<feature type="region of interest" description="Disordered" evidence="1">
    <location>
        <begin position="1135"/>
        <end position="1183"/>
    </location>
</feature>
<feature type="compositionally biased region" description="Basic and acidic residues" evidence="1">
    <location>
        <begin position="735"/>
        <end position="757"/>
    </location>
</feature>
<dbReference type="EMBL" id="OU015569">
    <property type="protein sequence ID" value="CAG5094841.1"/>
    <property type="molecule type" value="Genomic_DNA"/>
</dbReference>
<organism evidence="2 3">
    <name type="scientific">Oikopleura dioica</name>
    <name type="common">Tunicate</name>
    <dbReference type="NCBI Taxonomy" id="34765"/>
    <lineage>
        <taxon>Eukaryota</taxon>
        <taxon>Metazoa</taxon>
        <taxon>Chordata</taxon>
        <taxon>Tunicata</taxon>
        <taxon>Appendicularia</taxon>
        <taxon>Copelata</taxon>
        <taxon>Oikopleuridae</taxon>
        <taxon>Oikopleura</taxon>
    </lineage>
</organism>
<feature type="compositionally biased region" description="Polar residues" evidence="1">
    <location>
        <begin position="846"/>
        <end position="866"/>
    </location>
</feature>
<feature type="compositionally biased region" description="Polar residues" evidence="1">
    <location>
        <begin position="275"/>
        <end position="286"/>
    </location>
</feature>